<keyword evidence="2" id="KW-1185">Reference proteome</keyword>
<protein>
    <submittedName>
        <fullName evidence="1">Uncharacterized protein</fullName>
    </submittedName>
</protein>
<name>A0AC61DC79_9FIRM</name>
<proteinExistence type="predicted"/>
<reference evidence="1" key="1">
    <citation type="submission" date="2017-10" db="EMBL/GenBank/DDBJ databases">
        <title>Genome sequence of cellulolytic Lachnospiraceae bacterium XHS1971 isolated from hotspring sediment.</title>
        <authorList>
            <person name="Vasudevan G."/>
            <person name="Joshi A.J."/>
            <person name="Hivarkar S."/>
            <person name="Lanjekar V.B."/>
            <person name="Dhakephalkar P.K."/>
            <person name="Dagar S."/>
        </authorList>
    </citation>
    <scope>NUCLEOTIDE SEQUENCE</scope>
    <source>
        <strain evidence="1">XHS1971</strain>
    </source>
</reference>
<organism evidence="1 2">
    <name type="scientific">Sporanaerobium hydrogeniformans</name>
    <dbReference type="NCBI Taxonomy" id="3072179"/>
    <lineage>
        <taxon>Bacteria</taxon>
        <taxon>Bacillati</taxon>
        <taxon>Bacillota</taxon>
        <taxon>Clostridia</taxon>
        <taxon>Lachnospirales</taxon>
        <taxon>Lachnospiraceae</taxon>
        <taxon>Sporanaerobium</taxon>
    </lineage>
</organism>
<dbReference type="EMBL" id="PEDL01000006">
    <property type="protein sequence ID" value="PHV70894.1"/>
    <property type="molecule type" value="Genomic_DNA"/>
</dbReference>
<gene>
    <name evidence="1" type="ORF">CS063_07675</name>
</gene>
<accession>A0AC61DC79</accession>
<dbReference type="Proteomes" id="UP000224460">
    <property type="component" value="Unassembled WGS sequence"/>
</dbReference>
<sequence length="237" mass="28510">MIIIPIKEKQLEGKEVINYRIIRQNRKTASIRVEEDLTVSVRIPYFMKEKELHTFIEQHEAWILRTIEQKKDKKLQRDWLTTGKILYLGDYKKVKIQYSSREKIEIQDEWLILTTKEGQSEERLRLQMKEFFREKAKELLPEFTKYYAQLLGVNVNRITIREQKTRWGSCSSRGNIAYNLHLIGAPEACIHYVVLHEVMHLRFFNHSLSFWKGIEEIMPDYKQRMNDLKLFGQNFSI</sequence>
<evidence type="ECO:0000313" key="1">
    <source>
        <dbReference type="EMBL" id="PHV70894.1"/>
    </source>
</evidence>
<comment type="caution">
    <text evidence="1">The sequence shown here is derived from an EMBL/GenBank/DDBJ whole genome shotgun (WGS) entry which is preliminary data.</text>
</comment>
<evidence type="ECO:0000313" key="2">
    <source>
        <dbReference type="Proteomes" id="UP000224460"/>
    </source>
</evidence>